<feature type="chain" id="PRO_5017676724" evidence="3">
    <location>
        <begin position="22"/>
        <end position="398"/>
    </location>
</feature>
<feature type="domain" description="Bacterial surface antigen (D15)" evidence="4">
    <location>
        <begin position="203"/>
        <end position="303"/>
    </location>
</feature>
<sequence length="398" mass="44468">MKRTVLLISFLFYASSGFSFSKNVKPFLCKKTIEVSLLANVLDTVKDSDSVKKKEKKFAFMPIPTLTYDRSQGAGAGAIAMGLFKADNSKKAPLSRVMAVGNYATNDSYYMMLGTRLYLMEDNWRIITAVGYINYNFQAFQDFEDGGTGGVIGVYETPYTTKGGLIAFALQRRVFENFYLGLGGFMMRSDVTITLPDGSEVVEPNDTNSLSIPISYDTRNSIYNPSEGIFIDGRFSMVPEWLDNDNDFIKTMLYVNHYKKLGDHKILASRFAMKANFGDVPFASQDYIGQTDLRGYTQGEYRGNQTYTVQSEFRNNFYKKWGYVGFAGLGIAYRKSEEGAASGDWYDSGASWSKPLPSIGAGIRYQVIEKAGQKVNAGIDIAAGRGDWGFYFRITEAF</sequence>
<evidence type="ECO:0000256" key="2">
    <source>
        <dbReference type="ARBA" id="ARBA00023136"/>
    </source>
</evidence>
<keyword evidence="6" id="KW-1185">Reference proteome</keyword>
<keyword evidence="2" id="KW-0472">Membrane</keyword>
<dbReference type="InterPro" id="IPR000184">
    <property type="entry name" value="Bac_surfAg_D15"/>
</dbReference>
<name>A0A3E0ES35_9FLAO</name>
<evidence type="ECO:0000313" key="5">
    <source>
        <dbReference type="EMBL" id="REH01065.1"/>
    </source>
</evidence>
<dbReference type="OrthoDB" id="9771071at2"/>
<dbReference type="Pfam" id="PF01103">
    <property type="entry name" value="Omp85"/>
    <property type="match status" value="1"/>
</dbReference>
<dbReference type="Proteomes" id="UP000257136">
    <property type="component" value="Unassembled WGS sequence"/>
</dbReference>
<protein>
    <submittedName>
        <fullName evidence="5">Surface antigen-like protein</fullName>
    </submittedName>
</protein>
<dbReference type="EMBL" id="QUNI01000002">
    <property type="protein sequence ID" value="REH01065.1"/>
    <property type="molecule type" value="Genomic_DNA"/>
</dbReference>
<comment type="caution">
    <text evidence="5">The sequence shown here is derived from an EMBL/GenBank/DDBJ whole genome shotgun (WGS) entry which is preliminary data.</text>
</comment>
<comment type="subcellular location">
    <subcellularLocation>
        <location evidence="1">Membrane</location>
    </subcellularLocation>
</comment>
<accession>A0A3E0ES35</accession>
<evidence type="ECO:0000313" key="6">
    <source>
        <dbReference type="Proteomes" id="UP000257136"/>
    </source>
</evidence>
<proteinExistence type="predicted"/>
<dbReference type="GO" id="GO:0019867">
    <property type="term" value="C:outer membrane"/>
    <property type="evidence" value="ECO:0007669"/>
    <property type="project" value="InterPro"/>
</dbReference>
<organism evidence="5 6">
    <name type="scientific">Flavobacterium aquicola</name>
    <dbReference type="NCBI Taxonomy" id="1682742"/>
    <lineage>
        <taxon>Bacteria</taxon>
        <taxon>Pseudomonadati</taxon>
        <taxon>Bacteroidota</taxon>
        <taxon>Flavobacteriia</taxon>
        <taxon>Flavobacteriales</taxon>
        <taxon>Flavobacteriaceae</taxon>
        <taxon>Flavobacterium</taxon>
    </lineage>
</organism>
<gene>
    <name evidence="5" type="ORF">C8P67_102323</name>
</gene>
<feature type="signal peptide" evidence="3">
    <location>
        <begin position="1"/>
        <end position="21"/>
    </location>
</feature>
<dbReference type="AlphaFoldDB" id="A0A3E0ES35"/>
<evidence type="ECO:0000256" key="1">
    <source>
        <dbReference type="ARBA" id="ARBA00004370"/>
    </source>
</evidence>
<reference evidence="5 6" key="1">
    <citation type="submission" date="2018-08" db="EMBL/GenBank/DDBJ databases">
        <title>Genomic Encyclopedia of Archaeal and Bacterial Type Strains, Phase II (KMG-II): from individual species to whole genera.</title>
        <authorList>
            <person name="Goeker M."/>
        </authorList>
    </citation>
    <scope>NUCLEOTIDE SEQUENCE [LARGE SCALE GENOMIC DNA]</scope>
    <source>
        <strain evidence="5 6">DSM 100880</strain>
    </source>
</reference>
<dbReference type="Gene3D" id="2.40.160.50">
    <property type="entry name" value="membrane protein fhac: a member of the omp85/tpsb transporter family"/>
    <property type="match status" value="1"/>
</dbReference>
<keyword evidence="3" id="KW-0732">Signal</keyword>
<evidence type="ECO:0000259" key="4">
    <source>
        <dbReference type="Pfam" id="PF01103"/>
    </source>
</evidence>
<dbReference type="RefSeq" id="WP_115810675.1">
    <property type="nucleotide sequence ID" value="NZ_QUNI01000002.1"/>
</dbReference>
<evidence type="ECO:0000256" key="3">
    <source>
        <dbReference type="SAM" id="SignalP"/>
    </source>
</evidence>